<proteinExistence type="predicted"/>
<gene>
    <name evidence="1" type="ORF">Mag101_07480</name>
</gene>
<dbReference type="KEGG" id="maga:Mag101_07480"/>
<dbReference type="AlphaFoldDB" id="A0A1Q2M4M7"/>
<organism evidence="1 2">
    <name type="scientific">Microbulbifer agarilyticus</name>
    <dbReference type="NCBI Taxonomy" id="260552"/>
    <lineage>
        <taxon>Bacteria</taxon>
        <taxon>Pseudomonadati</taxon>
        <taxon>Pseudomonadota</taxon>
        <taxon>Gammaproteobacteria</taxon>
        <taxon>Cellvibrionales</taxon>
        <taxon>Microbulbiferaceae</taxon>
        <taxon>Microbulbifer</taxon>
    </lineage>
</organism>
<keyword evidence="2" id="KW-1185">Reference proteome</keyword>
<dbReference type="EMBL" id="CP019650">
    <property type="protein sequence ID" value="AQQ67498.1"/>
    <property type="molecule type" value="Genomic_DNA"/>
</dbReference>
<protein>
    <submittedName>
        <fullName evidence="1">Uncharacterized protein</fullName>
    </submittedName>
</protein>
<name>A0A1Q2M4M7_9GAMM</name>
<sequence>MVKQGTGRKGKMKSAQLGQLERIKKLRHGLEWASMCPDPEVKEVMTNVLGEEMDCEIDGAIYAIRRCGEAAGE</sequence>
<accession>A0A1Q2M4M7</accession>
<reference evidence="1" key="1">
    <citation type="submission" date="2017-02" db="EMBL/GenBank/DDBJ databases">
        <title>Genome of Microbulbifer agarilyticus GP101.</title>
        <authorList>
            <person name="Jung J."/>
            <person name="Bae S.S."/>
            <person name="Baek K."/>
        </authorList>
    </citation>
    <scope>NUCLEOTIDE SEQUENCE [LARGE SCALE GENOMIC DNA]</scope>
    <source>
        <strain evidence="1">GP101</strain>
    </source>
</reference>
<dbReference type="Proteomes" id="UP000188219">
    <property type="component" value="Chromosome"/>
</dbReference>
<evidence type="ECO:0000313" key="2">
    <source>
        <dbReference type="Proteomes" id="UP000188219"/>
    </source>
</evidence>
<evidence type="ECO:0000313" key="1">
    <source>
        <dbReference type="EMBL" id="AQQ67498.1"/>
    </source>
</evidence>